<organism evidence="2 3">
    <name type="scientific">Treponema phagedenis</name>
    <dbReference type="NCBI Taxonomy" id="162"/>
    <lineage>
        <taxon>Bacteria</taxon>
        <taxon>Pseudomonadati</taxon>
        <taxon>Spirochaetota</taxon>
        <taxon>Spirochaetia</taxon>
        <taxon>Spirochaetales</taxon>
        <taxon>Treponemataceae</taxon>
        <taxon>Treponema</taxon>
    </lineage>
</organism>
<gene>
    <name evidence="2" type="ORF">TPHV1_20216</name>
</gene>
<reference evidence="3" key="1">
    <citation type="submission" date="2015-01" db="EMBL/GenBank/DDBJ databases">
        <authorList>
            <person name="Manzoor Shahid"/>
            <person name="Zubair Saima"/>
        </authorList>
    </citation>
    <scope>NUCLEOTIDE SEQUENCE [LARGE SCALE GENOMIC DNA]</scope>
    <source>
        <strain evidence="3">V1</strain>
    </source>
</reference>
<dbReference type="RefSeq" id="WP_052812526.1">
    <property type="nucleotide sequence ID" value="NZ_CDNC01000012.1"/>
</dbReference>
<evidence type="ECO:0000256" key="1">
    <source>
        <dbReference type="SAM" id="MobiDB-lite"/>
    </source>
</evidence>
<accession>A0A0B7GSR0</accession>
<proteinExistence type="predicted"/>
<evidence type="ECO:0000313" key="3">
    <source>
        <dbReference type="Proteomes" id="UP000042527"/>
    </source>
</evidence>
<protein>
    <submittedName>
        <fullName evidence="2">Uncharacterized protein</fullName>
    </submittedName>
</protein>
<dbReference type="AlphaFoldDB" id="A0A0B7GSR0"/>
<sequence length="637" mass="71394">MTIQDFFSTVKTNPFEIVKASDMDVGFQSIVDNASFLVRLAVQAEHDFIIGGQVTPIKDSLSVRVSPFIAFNKKTQRLLCKGTETIVELKAAHATKNRRDVLFITEKGWVDFKKENRARWFVARGNAGQTGQENSGFAKVEPLNKRQAFKVALAVISGENNSGTAKYCDEECVKLGEISVKASQTKFGKEDIFAVSALAENEENAGWTNETMRTFSLAPMSKAAMRFFKIHKPDGTLKDGVVGKSNLALSGGDMLTGDDIVIGKKIAVKAGSINPATGAFEYTIPFVGTERLEFTIFESAKIKEVFDVVFNAFAYVWKTFIANDAAVYRYAQGYTDLGIADLNKVFFEALQKEIQERIAAIDKEAKERKEADAAIKTFAEEAIAQEAQERKEADEKETKERKEADAEIKTFTEEAIAQEAQERKEADEKEAKERKEADAEIKTFAEKAIAQEAKERKEADEIEATARIEGDKQIKELAEEAISLSVPEGSTLGIYDDEEHKTFLKLDGKSFEPAEYPRFYEYWKEHLAFLGEDNEKKPFLPYVETADYSRLGEVVSFIGTDYHHEFLLCDGGPFSPDVYAEFYEQYWKKHLSHLGKDSIGWPLRPKLEGSIAGSNVYIKALPHVEHEFITPVIKTGK</sequence>
<dbReference type="Proteomes" id="UP000042527">
    <property type="component" value="Unassembled WGS sequence"/>
</dbReference>
<keyword evidence="3" id="KW-1185">Reference proteome</keyword>
<name>A0A0B7GSR0_TREPH</name>
<feature type="region of interest" description="Disordered" evidence="1">
    <location>
        <begin position="387"/>
        <end position="411"/>
    </location>
</feature>
<dbReference type="EMBL" id="CDNC01000012">
    <property type="protein sequence ID" value="CEM61679.1"/>
    <property type="molecule type" value="Genomic_DNA"/>
</dbReference>
<evidence type="ECO:0000313" key="2">
    <source>
        <dbReference type="EMBL" id="CEM61679.1"/>
    </source>
</evidence>